<dbReference type="PROSITE" id="PS50097">
    <property type="entry name" value="BTB"/>
    <property type="match status" value="1"/>
</dbReference>
<sequence>MEALLNDKTLSDVTFIVGGARIHALRAILIRRSEYFRTMLTSGFAEGQEGCREITIGNTTPEAFKAILCYLHTDELRFPGEHLMEVMHKAEEIQLERVYEYAVGRASRLLSVHNVVTLFTRLTMIKRSL</sequence>
<dbReference type="VEuPathDB" id="CryptoDB:Cvel_23650"/>
<reference evidence="2" key="1">
    <citation type="submission" date="2014-11" db="EMBL/GenBank/DDBJ databases">
        <authorList>
            <person name="Otto D Thomas"/>
            <person name="Naeem Raeece"/>
        </authorList>
    </citation>
    <scope>NUCLEOTIDE SEQUENCE</scope>
</reference>
<dbReference type="SUPFAM" id="SSF54695">
    <property type="entry name" value="POZ domain"/>
    <property type="match status" value="1"/>
</dbReference>
<organism evidence="2">
    <name type="scientific">Chromera velia CCMP2878</name>
    <dbReference type="NCBI Taxonomy" id="1169474"/>
    <lineage>
        <taxon>Eukaryota</taxon>
        <taxon>Sar</taxon>
        <taxon>Alveolata</taxon>
        <taxon>Colpodellida</taxon>
        <taxon>Chromeraceae</taxon>
        <taxon>Chromera</taxon>
    </lineage>
</organism>
<gene>
    <name evidence="2" type="ORF">Cvel_23650</name>
</gene>
<dbReference type="SMART" id="SM00225">
    <property type="entry name" value="BTB"/>
    <property type="match status" value="1"/>
</dbReference>
<dbReference type="InterPro" id="IPR011333">
    <property type="entry name" value="SKP1/BTB/POZ_sf"/>
</dbReference>
<dbReference type="Pfam" id="PF00651">
    <property type="entry name" value="BTB"/>
    <property type="match status" value="1"/>
</dbReference>
<dbReference type="InterPro" id="IPR000210">
    <property type="entry name" value="BTB/POZ_dom"/>
</dbReference>
<evidence type="ECO:0000313" key="2">
    <source>
        <dbReference type="EMBL" id="CEM35196.1"/>
    </source>
</evidence>
<protein>
    <recommendedName>
        <fullName evidence="1">BTB domain-containing protein</fullName>
    </recommendedName>
</protein>
<dbReference type="PhylomeDB" id="A0A0G4GWD0"/>
<dbReference type="EMBL" id="CDMZ01001616">
    <property type="protein sequence ID" value="CEM35196.1"/>
    <property type="molecule type" value="Genomic_DNA"/>
</dbReference>
<dbReference type="PANTHER" id="PTHR45774:SF3">
    <property type="entry name" value="BTB (POZ) DOMAIN-CONTAINING 2B-RELATED"/>
    <property type="match status" value="1"/>
</dbReference>
<proteinExistence type="predicted"/>
<accession>A0A0G4GWD0</accession>
<dbReference type="Gene3D" id="3.30.710.10">
    <property type="entry name" value="Potassium Channel Kv1.1, Chain A"/>
    <property type="match status" value="1"/>
</dbReference>
<feature type="domain" description="BTB" evidence="1">
    <location>
        <begin position="11"/>
        <end position="80"/>
    </location>
</feature>
<dbReference type="PANTHER" id="PTHR45774">
    <property type="entry name" value="BTB/POZ DOMAIN-CONTAINING"/>
    <property type="match status" value="1"/>
</dbReference>
<dbReference type="AlphaFoldDB" id="A0A0G4GWD0"/>
<evidence type="ECO:0000259" key="1">
    <source>
        <dbReference type="PROSITE" id="PS50097"/>
    </source>
</evidence>
<dbReference type="CDD" id="cd18186">
    <property type="entry name" value="BTB_POZ_ZBTB_KLHL-like"/>
    <property type="match status" value="1"/>
</dbReference>
<name>A0A0G4GWD0_9ALVE</name>